<dbReference type="PANTHER" id="PTHR46704:SF9">
    <property type="entry name" value="BHLH DOMAIN-CONTAINING PROTEIN"/>
    <property type="match status" value="1"/>
</dbReference>
<comment type="caution">
    <text evidence="1">The sequence shown here is derived from an EMBL/GenBank/DDBJ whole genome shotgun (WGS) entry which is preliminary data.</text>
</comment>
<protein>
    <submittedName>
        <fullName evidence="1">Uncharacterized protein</fullName>
    </submittedName>
</protein>
<reference evidence="1" key="1">
    <citation type="journal article" date="2023" name="G3 (Bethesda)">
        <title>A reference genome for the long-term kleptoplast-retaining sea slug Elysia crispata morphotype clarki.</title>
        <authorList>
            <person name="Eastman K.E."/>
            <person name="Pendleton A.L."/>
            <person name="Shaikh M.A."/>
            <person name="Suttiyut T."/>
            <person name="Ogas R."/>
            <person name="Tomko P."/>
            <person name="Gavelis G."/>
            <person name="Widhalm J.R."/>
            <person name="Wisecaver J.H."/>
        </authorList>
    </citation>
    <scope>NUCLEOTIDE SEQUENCE</scope>
    <source>
        <strain evidence="1">ECLA1</strain>
    </source>
</reference>
<evidence type="ECO:0000313" key="2">
    <source>
        <dbReference type="Proteomes" id="UP001283361"/>
    </source>
</evidence>
<accession>A0AAE1DXX5</accession>
<dbReference type="AlphaFoldDB" id="A0AAE1DXX5"/>
<sequence length="495" mass="55511">MDSVLLSPKPKAEKKSDSERVCIVHKTTDIVYSNEVPKGHAVSAAFENATTDEKTVIEAAMVIRRAVIDAHKESSKQLINILNRLGHSVSHSFLLELETTMSDSIQVNSEDLSPSIMRNNNLITHFCWDNLDLNEETASGAGTTHSTYGIVLQEIRSQPYVSPQQTYEVERTENRSITYEPQELEPCFIHPKMTTPRILTNKLSSENNVSFDIDISNFLWVLARYTMNDDGHSVPGWKGWLSRRSQKDDPLSIVDYMKPLSQPITDYATVQEVLTISQKASKDLQQKFTFITFDLAVAKTAYALVWHHKLLFSDVIIHLGIFHIISAYLKAVGKVLSGSGFEDILIDSKVCATGSIDGILRGKHYNRSIRVHKNVLEALERLLFSSFLQSVDMKALLDNVKMEVKNILSENQGTSSDTAVKELAGEFLKFKQDVRQGNWMDDRTSNVTYEVVEGQRRGMFPLEAPTHGGRPCAEAMAIRDSVKAFFNEPHGGTVS</sequence>
<gene>
    <name evidence="1" type="ORF">RRG08_015493</name>
</gene>
<dbReference type="EMBL" id="JAWDGP010002101">
    <property type="protein sequence ID" value="KAK3785608.1"/>
    <property type="molecule type" value="Genomic_DNA"/>
</dbReference>
<dbReference type="Proteomes" id="UP001283361">
    <property type="component" value="Unassembled WGS sequence"/>
</dbReference>
<name>A0AAE1DXX5_9GAST</name>
<dbReference type="PANTHER" id="PTHR46704">
    <property type="entry name" value="CXC DOMAIN-CONTAINING PROTEIN-RELATED"/>
    <property type="match status" value="1"/>
</dbReference>
<organism evidence="1 2">
    <name type="scientific">Elysia crispata</name>
    <name type="common">lettuce slug</name>
    <dbReference type="NCBI Taxonomy" id="231223"/>
    <lineage>
        <taxon>Eukaryota</taxon>
        <taxon>Metazoa</taxon>
        <taxon>Spiralia</taxon>
        <taxon>Lophotrochozoa</taxon>
        <taxon>Mollusca</taxon>
        <taxon>Gastropoda</taxon>
        <taxon>Heterobranchia</taxon>
        <taxon>Euthyneura</taxon>
        <taxon>Panpulmonata</taxon>
        <taxon>Sacoglossa</taxon>
        <taxon>Placobranchoidea</taxon>
        <taxon>Plakobranchidae</taxon>
        <taxon>Elysia</taxon>
    </lineage>
</organism>
<proteinExistence type="predicted"/>
<evidence type="ECO:0000313" key="1">
    <source>
        <dbReference type="EMBL" id="KAK3785608.1"/>
    </source>
</evidence>
<keyword evidence="2" id="KW-1185">Reference proteome</keyword>